<reference evidence="2" key="1">
    <citation type="submission" date="2018-07" db="EMBL/GenBank/DDBJ databases">
        <authorList>
            <person name="Cremen M.C."/>
            <person name="Leliaert F."/>
            <person name="West J."/>
            <person name="Lam D.W."/>
            <person name="Shimada S."/>
            <person name="Lopez-Bautista J.M."/>
            <person name="Verbruggen H."/>
        </authorList>
    </citation>
    <scope>NUCLEOTIDE SEQUENCE</scope>
</reference>
<geneLocation type="chloroplast" evidence="2"/>
<keyword evidence="2" id="KW-0150">Chloroplast</keyword>
<accession>A0A3S5X2J9</accession>
<feature type="transmembrane region" description="Helical" evidence="1">
    <location>
        <begin position="6"/>
        <end position="26"/>
    </location>
</feature>
<gene>
    <name evidence="2" type="primary">petL</name>
</gene>
<sequence length="31" mass="3415">MITIVTYLTILGAFLALTLGLYFAALKTRLI</sequence>
<organism evidence="2">
    <name type="scientific">Pseudobryopsis hainanensis</name>
    <dbReference type="NCBI Taxonomy" id="2320808"/>
    <lineage>
        <taxon>Eukaryota</taxon>
        <taxon>Viridiplantae</taxon>
        <taxon>Chlorophyta</taxon>
        <taxon>core chlorophytes</taxon>
        <taxon>Ulvophyceae</taxon>
        <taxon>TCBD clade</taxon>
        <taxon>Bryopsidales</taxon>
        <taxon>Bryopsidineae</taxon>
        <taxon>Pseudobryopsidaceae</taxon>
        <taxon>Pseudobryopsis</taxon>
    </lineage>
</organism>
<name>A0A3S5X2J9_9CHLO</name>
<dbReference type="AlphaFoldDB" id="A0A3S5X2J9"/>
<evidence type="ECO:0000313" key="2">
    <source>
        <dbReference type="EMBL" id="AYC64263.1"/>
    </source>
</evidence>
<protein>
    <submittedName>
        <fullName evidence="2">Cytochrome b6-f complex subunit 6</fullName>
    </submittedName>
</protein>
<keyword evidence="2" id="KW-0934">Plastid</keyword>
<dbReference type="EMBL" id="MH591091">
    <property type="protein sequence ID" value="AYC64263.1"/>
    <property type="molecule type" value="Genomic_DNA"/>
</dbReference>
<keyword evidence="1" id="KW-1133">Transmembrane helix</keyword>
<keyword evidence="1" id="KW-0812">Transmembrane</keyword>
<keyword evidence="1" id="KW-0472">Membrane</keyword>
<proteinExistence type="predicted"/>
<evidence type="ECO:0000256" key="1">
    <source>
        <dbReference type="SAM" id="Phobius"/>
    </source>
</evidence>
<reference evidence="2" key="2">
    <citation type="journal article" date="2019" name="Mol. Phylogenet. Evol.">
        <title>Reassessment of the classification of bryopsidales (chlorophyta) based on chloroplast phylogenomic analyses.</title>
        <authorList>
            <person name="Cremen M.C."/>
            <person name="Leliaert F."/>
            <person name="West J."/>
            <person name="Lam D.W."/>
            <person name="Shimada S."/>
            <person name="Lopez-Bautista J.M."/>
            <person name="Verbruggen H."/>
        </authorList>
    </citation>
    <scope>NUCLEOTIDE SEQUENCE</scope>
</reference>